<dbReference type="PANTHER" id="PTHR16631">
    <property type="entry name" value="GLUCAN 1,3-BETA-GLUCOSIDASE"/>
    <property type="match status" value="1"/>
</dbReference>
<keyword evidence="14" id="KW-0119">Carbohydrate metabolism</keyword>
<comment type="function">
    <text evidence="17">Glucanases play a role in cell expansion during growth, in cell-cell fusion during mating, and in spore release during sporulation. This enzyme may be involved in beta-glucan degradation. Active on laminarin and lichenan.</text>
</comment>
<dbReference type="SUPFAM" id="SSF51445">
    <property type="entry name" value="(Trans)glycosidases"/>
    <property type="match status" value="1"/>
</dbReference>
<dbReference type="GO" id="GO:0000272">
    <property type="term" value="P:polysaccharide catabolic process"/>
    <property type="evidence" value="ECO:0007669"/>
    <property type="project" value="UniProtKB-KW"/>
</dbReference>
<dbReference type="EC" id="3.2.1.39" evidence="5"/>
<evidence type="ECO:0000313" key="23">
    <source>
        <dbReference type="EMBL" id="ETN40522.1"/>
    </source>
</evidence>
<keyword evidence="24" id="KW-1185">Reference proteome</keyword>
<evidence type="ECO:0000256" key="6">
    <source>
        <dbReference type="ARBA" id="ARBA00022475"/>
    </source>
</evidence>
<dbReference type="GO" id="GO:0071555">
    <property type="term" value="P:cell wall organization"/>
    <property type="evidence" value="ECO:0007669"/>
    <property type="project" value="UniProtKB-KW"/>
</dbReference>
<dbReference type="FunFam" id="3.20.20.80:FF:000151">
    <property type="entry name" value="Glucan endo-1,3-beta-glucosidase btgC"/>
    <property type="match status" value="1"/>
</dbReference>
<dbReference type="InterPro" id="IPR050732">
    <property type="entry name" value="Beta-glucan_modifiers"/>
</dbReference>
<proteinExistence type="inferred from homology"/>
<gene>
    <name evidence="23" type="ORF">HMPREF1541_04799</name>
</gene>
<dbReference type="Gene3D" id="3.20.20.80">
    <property type="entry name" value="Glycosidases"/>
    <property type="match status" value="1"/>
</dbReference>
<feature type="region of interest" description="Disordered" evidence="21">
    <location>
        <begin position="150"/>
        <end position="170"/>
    </location>
</feature>
<feature type="transmembrane region" description="Helical" evidence="22">
    <location>
        <begin position="275"/>
        <end position="296"/>
    </location>
</feature>
<evidence type="ECO:0000256" key="13">
    <source>
        <dbReference type="ARBA" id="ARBA00023180"/>
    </source>
</evidence>
<dbReference type="EMBL" id="KB822720">
    <property type="protein sequence ID" value="ETN40522.1"/>
    <property type="molecule type" value="Genomic_DNA"/>
</dbReference>
<dbReference type="Proteomes" id="UP000030752">
    <property type="component" value="Unassembled WGS sequence"/>
</dbReference>
<keyword evidence="13" id="KW-0325">Glycoprotein</keyword>
<evidence type="ECO:0000256" key="21">
    <source>
        <dbReference type="SAM" id="MobiDB-lite"/>
    </source>
</evidence>
<evidence type="ECO:0000256" key="9">
    <source>
        <dbReference type="ARBA" id="ARBA00022729"/>
    </source>
</evidence>
<evidence type="ECO:0000256" key="12">
    <source>
        <dbReference type="ARBA" id="ARBA00023136"/>
    </source>
</evidence>
<keyword evidence="7" id="KW-0134">Cell wall</keyword>
<keyword evidence="8" id="KW-0964">Secreted</keyword>
<keyword evidence="12 22" id="KW-0472">Membrane</keyword>
<dbReference type="GO" id="GO:0009986">
    <property type="term" value="C:cell surface"/>
    <property type="evidence" value="ECO:0007669"/>
    <property type="project" value="TreeGrafter"/>
</dbReference>
<dbReference type="HOGENOM" id="CLU_011476_0_0_1"/>
<dbReference type="InterPro" id="IPR000490">
    <property type="entry name" value="Glyco_hydro_17"/>
</dbReference>
<evidence type="ECO:0000256" key="16">
    <source>
        <dbReference type="ARBA" id="ARBA00023326"/>
    </source>
</evidence>
<protein>
    <recommendedName>
        <fullName evidence="5">glucan endo-1,3-beta-D-glucosidase</fullName>
        <ecNumber evidence="5">3.2.1.39</ecNumber>
    </recommendedName>
    <alternativeName>
        <fullName evidence="19">Endo-1,3-beta-glucanase btgC</fullName>
    </alternativeName>
    <alternativeName>
        <fullName evidence="18">Laminarinase btgC</fullName>
    </alternativeName>
</protein>
<evidence type="ECO:0000256" key="20">
    <source>
        <dbReference type="RuleBase" id="RU004335"/>
    </source>
</evidence>
<dbReference type="Pfam" id="PF00332">
    <property type="entry name" value="Glyco_hydro_17"/>
    <property type="match status" value="1"/>
</dbReference>
<keyword evidence="6" id="KW-1003">Cell membrane</keyword>
<evidence type="ECO:0000256" key="10">
    <source>
        <dbReference type="ARBA" id="ARBA00022801"/>
    </source>
</evidence>
<evidence type="ECO:0000256" key="1">
    <source>
        <dbReference type="ARBA" id="ARBA00000382"/>
    </source>
</evidence>
<feature type="region of interest" description="Disordered" evidence="21">
    <location>
        <begin position="1"/>
        <end position="92"/>
    </location>
</feature>
<comment type="catalytic activity">
    <reaction evidence="1">
        <text>Hydrolysis of (1-&gt;3)-beta-D-glucosidic linkages in (1-&gt;3)-beta-D-glucans.</text>
        <dbReference type="EC" id="3.2.1.39"/>
    </reaction>
</comment>
<evidence type="ECO:0000256" key="11">
    <source>
        <dbReference type="ARBA" id="ARBA00022968"/>
    </source>
</evidence>
<dbReference type="GeneID" id="19972138"/>
<evidence type="ECO:0000256" key="7">
    <source>
        <dbReference type="ARBA" id="ARBA00022512"/>
    </source>
</evidence>
<keyword evidence="10" id="KW-0378">Hydrolase</keyword>
<dbReference type="OrthoDB" id="68336at2759"/>
<evidence type="ECO:0000256" key="18">
    <source>
        <dbReference type="ARBA" id="ARBA00042373"/>
    </source>
</evidence>
<dbReference type="GO" id="GO:0005576">
    <property type="term" value="C:extracellular region"/>
    <property type="evidence" value="ECO:0007669"/>
    <property type="project" value="TreeGrafter"/>
</dbReference>
<dbReference type="AlphaFoldDB" id="W2RVQ3"/>
<keyword evidence="22" id="KW-1133">Transmembrane helix</keyword>
<dbReference type="VEuPathDB" id="FungiDB:HMPREF1541_04799"/>
<keyword evidence="22" id="KW-0812">Transmembrane</keyword>
<reference evidence="23 24" key="1">
    <citation type="submission" date="2013-03" db="EMBL/GenBank/DDBJ databases">
        <title>The Genome Sequence of Phialophora europaea CBS 101466.</title>
        <authorList>
            <consortium name="The Broad Institute Genomics Platform"/>
            <person name="Cuomo C."/>
            <person name="de Hoog S."/>
            <person name="Gorbushina A."/>
            <person name="Walker B."/>
            <person name="Young S.K."/>
            <person name="Zeng Q."/>
            <person name="Gargeya S."/>
            <person name="Fitzgerald M."/>
            <person name="Haas B."/>
            <person name="Abouelleil A."/>
            <person name="Allen A.W."/>
            <person name="Alvarado L."/>
            <person name="Arachchi H.M."/>
            <person name="Berlin A.M."/>
            <person name="Chapman S.B."/>
            <person name="Gainer-Dewar J."/>
            <person name="Goldberg J."/>
            <person name="Griggs A."/>
            <person name="Gujja S."/>
            <person name="Hansen M."/>
            <person name="Howarth C."/>
            <person name="Imamovic A."/>
            <person name="Ireland A."/>
            <person name="Larimer J."/>
            <person name="McCowan C."/>
            <person name="Murphy C."/>
            <person name="Pearson M."/>
            <person name="Poon T.W."/>
            <person name="Priest M."/>
            <person name="Roberts A."/>
            <person name="Saif S."/>
            <person name="Shea T."/>
            <person name="Sisk P."/>
            <person name="Sykes S."/>
            <person name="Wortman J."/>
            <person name="Nusbaum C."/>
            <person name="Birren B."/>
        </authorList>
    </citation>
    <scope>NUCLEOTIDE SEQUENCE [LARGE SCALE GENOMIC DNA]</scope>
    <source>
        <strain evidence="23 24">CBS 101466</strain>
    </source>
</reference>
<dbReference type="GO" id="GO:0042973">
    <property type="term" value="F:glucan endo-1,3-beta-D-glucosidase activity"/>
    <property type="evidence" value="ECO:0007669"/>
    <property type="project" value="UniProtKB-EC"/>
</dbReference>
<evidence type="ECO:0000256" key="4">
    <source>
        <dbReference type="ARBA" id="ARBA00008773"/>
    </source>
</evidence>
<dbReference type="RefSeq" id="XP_008717365.1">
    <property type="nucleotide sequence ID" value="XM_008719143.1"/>
</dbReference>
<dbReference type="PANTHER" id="PTHR16631:SF17">
    <property type="entry name" value="GLUCAN ENDO-1,3-BETA-GLUCOSIDASE BTGC"/>
    <property type="match status" value="1"/>
</dbReference>
<evidence type="ECO:0000256" key="17">
    <source>
        <dbReference type="ARBA" id="ARBA00037649"/>
    </source>
</evidence>
<evidence type="ECO:0000256" key="8">
    <source>
        <dbReference type="ARBA" id="ARBA00022525"/>
    </source>
</evidence>
<comment type="similarity">
    <text evidence="4 20">Belongs to the glycosyl hydrolase 17 family.</text>
</comment>
<evidence type="ECO:0000256" key="3">
    <source>
        <dbReference type="ARBA" id="ARBA00004401"/>
    </source>
</evidence>
<comment type="subcellular location">
    <subcellularLocation>
        <location evidence="3">Cell membrane</location>
        <topology evidence="3">Single-pass type II membrane protein</topology>
    </subcellularLocation>
    <subcellularLocation>
        <location evidence="2">Secreted</location>
        <location evidence="2">Cell wall</location>
    </subcellularLocation>
</comment>
<dbReference type="STRING" id="1220924.W2RVQ3"/>
<evidence type="ECO:0000256" key="5">
    <source>
        <dbReference type="ARBA" id="ARBA00012780"/>
    </source>
</evidence>
<evidence type="ECO:0000256" key="19">
    <source>
        <dbReference type="ARBA" id="ARBA00043078"/>
    </source>
</evidence>
<dbReference type="eggNOG" id="ENOG502QTKT">
    <property type="taxonomic scope" value="Eukaryota"/>
</dbReference>
<evidence type="ECO:0000313" key="24">
    <source>
        <dbReference type="Proteomes" id="UP000030752"/>
    </source>
</evidence>
<keyword evidence="15" id="KW-0961">Cell wall biogenesis/degradation</keyword>
<organism evidence="23 24">
    <name type="scientific">Cyphellophora europaea (strain CBS 101466)</name>
    <name type="common">Phialophora europaea</name>
    <dbReference type="NCBI Taxonomy" id="1220924"/>
    <lineage>
        <taxon>Eukaryota</taxon>
        <taxon>Fungi</taxon>
        <taxon>Dikarya</taxon>
        <taxon>Ascomycota</taxon>
        <taxon>Pezizomycotina</taxon>
        <taxon>Eurotiomycetes</taxon>
        <taxon>Chaetothyriomycetidae</taxon>
        <taxon>Chaetothyriales</taxon>
        <taxon>Cyphellophoraceae</taxon>
        <taxon>Cyphellophora</taxon>
    </lineage>
</organism>
<evidence type="ECO:0000256" key="14">
    <source>
        <dbReference type="ARBA" id="ARBA00023277"/>
    </source>
</evidence>
<evidence type="ECO:0000256" key="22">
    <source>
        <dbReference type="SAM" id="Phobius"/>
    </source>
</evidence>
<feature type="transmembrane region" description="Helical" evidence="22">
    <location>
        <begin position="337"/>
        <end position="360"/>
    </location>
</feature>
<keyword evidence="11" id="KW-0735">Signal-anchor</keyword>
<keyword evidence="16" id="KW-0624">Polysaccharide degradation</keyword>
<sequence length="734" mass="79549">MSGGRTYSFDNDDNYHQSQHPAYRDSPLRDPISPPPQYRSPSPQPPQQLSPTHSRGWSQERELQRRPIPSQYTDDSPPLPPAHHGSPSLSRIDTSQAYRPTSLVTPGMDNFSNRAYGGGLTSVAQGVADGNERESGLEALRAMPGNAPASYDRDYLSNDPYNRPSPVFNSDRASYSSVPLAGNAATPGSITPDPYSSRYSGYDMHLDNYPPHPTMSHPSYHDSPYHHSSLNHNPAVSQASVNPHDIADDGDDGFMPEPQRRSFMPMGRQRSSERMGSTAAAAGAGAGAGILGGMFAKKAKSNSDISYDAMPGGHNGSGPEKSEWLSRQKKGSNKMRWIIGISIAAVVILAIVGGVVGGVLGSKNSGSGGSGGGSDGSGSAASSTWNTASGDLAANGDLDKNSAEIKALLNNKNLRKVFPAMDYTPWGTQYPTCEKWPPSPNNVTRDMAVLSQLTNTVRLYGIDCNQTEMVLHSIKQLDLTDMKVWLGVWIDTNQTTNDRQMKHMYQLLTDYTDHSIFKGVIIGNEALFRAGESKSESQQELADFLDDARAEFKKNGWDLPIATSDLGDNWNSVLVSHVDYVMANIHPFFAGVEVQEAAGWTWSFWQNHNVPLTASNPNVGQIISETGWPSGGGTDCGGETGDCSPGQSGAVASVDDMNIFMQDWVCQALENGTDYFWFSAFDEPWKVAYNEPGKEWEDKWGLMDPARNLKKGLEIPDCGGKTVVGVDFSKSGQT</sequence>
<name>W2RVQ3_CYPE1</name>
<dbReference type="InterPro" id="IPR017853">
    <property type="entry name" value="GH"/>
</dbReference>
<feature type="compositionally biased region" description="Pro residues" evidence="21">
    <location>
        <begin position="32"/>
        <end position="48"/>
    </location>
</feature>
<evidence type="ECO:0000256" key="2">
    <source>
        <dbReference type="ARBA" id="ARBA00004191"/>
    </source>
</evidence>
<dbReference type="InParanoid" id="W2RVQ3"/>
<keyword evidence="9" id="KW-0732">Signal</keyword>
<dbReference type="GO" id="GO:0009277">
    <property type="term" value="C:fungal-type cell wall"/>
    <property type="evidence" value="ECO:0007669"/>
    <property type="project" value="TreeGrafter"/>
</dbReference>
<evidence type="ECO:0000256" key="15">
    <source>
        <dbReference type="ARBA" id="ARBA00023316"/>
    </source>
</evidence>
<accession>W2RVQ3</accession>
<dbReference type="GO" id="GO:0005886">
    <property type="term" value="C:plasma membrane"/>
    <property type="evidence" value="ECO:0007669"/>
    <property type="project" value="UniProtKB-SubCell"/>
</dbReference>